<dbReference type="PROSITE" id="PS50987">
    <property type="entry name" value="HTH_ARSR_2"/>
    <property type="match status" value="1"/>
</dbReference>
<evidence type="ECO:0000256" key="3">
    <source>
        <dbReference type="ARBA" id="ARBA00023163"/>
    </source>
</evidence>
<evidence type="ECO:0000256" key="2">
    <source>
        <dbReference type="ARBA" id="ARBA00023125"/>
    </source>
</evidence>
<dbReference type="NCBIfam" id="NF033788">
    <property type="entry name" value="HTH_metalloreg"/>
    <property type="match status" value="1"/>
</dbReference>
<dbReference type="AlphaFoldDB" id="A0A1I2L9B7"/>
<dbReference type="RefSeq" id="WP_092203168.1">
    <property type="nucleotide sequence ID" value="NZ_FOND01000025.1"/>
</dbReference>
<dbReference type="InterPro" id="IPR036388">
    <property type="entry name" value="WH-like_DNA-bd_sf"/>
</dbReference>
<dbReference type="InterPro" id="IPR051011">
    <property type="entry name" value="Metal_resp_trans_reg"/>
</dbReference>
<dbReference type="InterPro" id="IPR001845">
    <property type="entry name" value="HTH_ArsR_DNA-bd_dom"/>
</dbReference>
<dbReference type="SUPFAM" id="SSF46785">
    <property type="entry name" value="Winged helix' DNA-binding domain"/>
    <property type="match status" value="1"/>
</dbReference>
<protein>
    <submittedName>
        <fullName evidence="5">Transcriptional regulator, ArsR family</fullName>
    </submittedName>
</protein>
<dbReference type="STRING" id="1798228.SAMN05216574_12521"/>
<gene>
    <name evidence="5" type="ORF">SAMN05216574_12521</name>
</gene>
<proteinExistence type="predicted"/>
<keyword evidence="2" id="KW-0238">DNA-binding</keyword>
<dbReference type="CDD" id="cd00090">
    <property type="entry name" value="HTH_ARSR"/>
    <property type="match status" value="1"/>
</dbReference>
<keyword evidence="6" id="KW-1185">Reference proteome</keyword>
<accession>A0A1I2L9B7</accession>
<keyword evidence="3" id="KW-0804">Transcription</keyword>
<evidence type="ECO:0000256" key="1">
    <source>
        <dbReference type="ARBA" id="ARBA00023015"/>
    </source>
</evidence>
<dbReference type="SMART" id="SM00418">
    <property type="entry name" value="HTH_ARSR"/>
    <property type="match status" value="1"/>
</dbReference>
<organism evidence="5 6">
    <name type="scientific">Blastococcus tunisiensis</name>
    <dbReference type="NCBI Taxonomy" id="1798228"/>
    <lineage>
        <taxon>Bacteria</taxon>
        <taxon>Bacillati</taxon>
        <taxon>Actinomycetota</taxon>
        <taxon>Actinomycetes</taxon>
        <taxon>Geodermatophilales</taxon>
        <taxon>Geodermatophilaceae</taxon>
        <taxon>Blastococcus</taxon>
    </lineage>
</organism>
<dbReference type="InterPro" id="IPR011991">
    <property type="entry name" value="ArsR-like_HTH"/>
</dbReference>
<dbReference type="OrthoDB" id="194599at2"/>
<dbReference type="GO" id="GO:0003677">
    <property type="term" value="F:DNA binding"/>
    <property type="evidence" value="ECO:0007669"/>
    <property type="project" value="UniProtKB-KW"/>
</dbReference>
<dbReference type="EMBL" id="FOND01000025">
    <property type="protein sequence ID" value="SFF74077.1"/>
    <property type="molecule type" value="Genomic_DNA"/>
</dbReference>
<evidence type="ECO:0000313" key="5">
    <source>
        <dbReference type="EMBL" id="SFF74077.1"/>
    </source>
</evidence>
<dbReference type="Proteomes" id="UP000198589">
    <property type="component" value="Unassembled WGS sequence"/>
</dbReference>
<feature type="domain" description="HTH arsR-type" evidence="4">
    <location>
        <begin position="5"/>
        <end position="99"/>
    </location>
</feature>
<dbReference type="PANTHER" id="PTHR43132">
    <property type="entry name" value="ARSENICAL RESISTANCE OPERON REPRESSOR ARSR-RELATED"/>
    <property type="match status" value="1"/>
</dbReference>
<evidence type="ECO:0000259" key="4">
    <source>
        <dbReference type="PROSITE" id="PS50987"/>
    </source>
</evidence>
<dbReference type="PANTHER" id="PTHR43132:SF2">
    <property type="entry name" value="ARSENICAL RESISTANCE OPERON REPRESSOR ARSR-RELATED"/>
    <property type="match status" value="1"/>
</dbReference>
<dbReference type="Gene3D" id="1.10.10.10">
    <property type="entry name" value="Winged helix-like DNA-binding domain superfamily/Winged helix DNA-binding domain"/>
    <property type="match status" value="1"/>
</dbReference>
<keyword evidence="1" id="KW-0805">Transcription regulation</keyword>
<reference evidence="6" key="1">
    <citation type="submission" date="2016-10" db="EMBL/GenBank/DDBJ databases">
        <authorList>
            <person name="Varghese N."/>
            <person name="Submissions S."/>
        </authorList>
    </citation>
    <scope>NUCLEOTIDE SEQUENCE [LARGE SCALE GENOMIC DNA]</scope>
    <source>
        <strain evidence="6">DSM 46838</strain>
    </source>
</reference>
<sequence length="126" mass="13482">MPFTPGRPVAEAKADLFKALAHPARVRVLELLADRERTIGELADETGLELSHLSQQVSVLRRAGIVDSRRVKSNVICALRDPQTAELLGVARRMLSSNLRHAQVLLDALDDADDAVAAAAPARGGA</sequence>
<evidence type="ECO:0000313" key="6">
    <source>
        <dbReference type="Proteomes" id="UP000198589"/>
    </source>
</evidence>
<dbReference type="Pfam" id="PF01022">
    <property type="entry name" value="HTH_5"/>
    <property type="match status" value="1"/>
</dbReference>
<dbReference type="GO" id="GO:0003700">
    <property type="term" value="F:DNA-binding transcription factor activity"/>
    <property type="evidence" value="ECO:0007669"/>
    <property type="project" value="InterPro"/>
</dbReference>
<dbReference type="InterPro" id="IPR036390">
    <property type="entry name" value="WH_DNA-bd_sf"/>
</dbReference>
<name>A0A1I2L9B7_9ACTN</name>